<feature type="compositionally biased region" description="Basic and acidic residues" evidence="1">
    <location>
        <begin position="56"/>
        <end position="67"/>
    </location>
</feature>
<gene>
    <name evidence="2" type="ORF">SAMN04488026_100517</name>
</gene>
<evidence type="ECO:0000313" key="3">
    <source>
        <dbReference type="Proteomes" id="UP000199382"/>
    </source>
</evidence>
<dbReference type="Proteomes" id="UP000199382">
    <property type="component" value="Unassembled WGS sequence"/>
</dbReference>
<accession>A0A1G8M454</accession>
<dbReference type="RefSeq" id="WP_093149882.1">
    <property type="nucleotide sequence ID" value="NZ_FNEK01000005.1"/>
</dbReference>
<organism evidence="2 3">
    <name type="scientific">Aliiruegeria lutimaris</name>
    <dbReference type="NCBI Taxonomy" id="571298"/>
    <lineage>
        <taxon>Bacteria</taxon>
        <taxon>Pseudomonadati</taxon>
        <taxon>Pseudomonadota</taxon>
        <taxon>Alphaproteobacteria</taxon>
        <taxon>Rhodobacterales</taxon>
        <taxon>Roseobacteraceae</taxon>
        <taxon>Aliiruegeria</taxon>
    </lineage>
</organism>
<feature type="compositionally biased region" description="Low complexity" evidence="1">
    <location>
        <begin position="37"/>
        <end position="46"/>
    </location>
</feature>
<keyword evidence="3" id="KW-1185">Reference proteome</keyword>
<sequence length="179" mass="19007">MRLILPLLLALFGAATGVGAGLYLKPAPVPGSESENAAAAGDAHAAQPLSADSTESDGHGDTKDGGHDTVSGDTEFTKLNNQFIVPVLKDGRVVSMVVLSLSLETTLGYREKIFALEPRLRDTFLQVLFDHANMGGFDGIITSGGNMDILRRELKLAGRKLVGHDILNVLITDIARQDL</sequence>
<name>A0A1G8M454_9RHOB</name>
<protein>
    <recommendedName>
        <fullName evidence="4">Flagellar protein FliL</fullName>
    </recommendedName>
</protein>
<dbReference type="AlphaFoldDB" id="A0A1G8M454"/>
<feature type="region of interest" description="Disordered" evidence="1">
    <location>
        <begin position="31"/>
        <end position="72"/>
    </location>
</feature>
<evidence type="ECO:0000313" key="2">
    <source>
        <dbReference type="EMBL" id="SDI62729.1"/>
    </source>
</evidence>
<evidence type="ECO:0008006" key="4">
    <source>
        <dbReference type="Google" id="ProtNLM"/>
    </source>
</evidence>
<evidence type="ECO:0000256" key="1">
    <source>
        <dbReference type="SAM" id="MobiDB-lite"/>
    </source>
</evidence>
<dbReference type="EMBL" id="FNEK01000005">
    <property type="protein sequence ID" value="SDI62729.1"/>
    <property type="molecule type" value="Genomic_DNA"/>
</dbReference>
<reference evidence="2 3" key="1">
    <citation type="submission" date="2016-10" db="EMBL/GenBank/DDBJ databases">
        <authorList>
            <person name="de Groot N.N."/>
        </authorList>
    </citation>
    <scope>NUCLEOTIDE SEQUENCE [LARGE SCALE GENOMIC DNA]</scope>
    <source>
        <strain evidence="2 3">DSM 25294</strain>
    </source>
</reference>
<dbReference type="STRING" id="571298.SAMN04488026_100517"/>
<dbReference type="OrthoDB" id="7864548at2"/>
<proteinExistence type="predicted"/>